<name>A0A182VMH6_ANOME</name>
<organism evidence="1 2">
    <name type="scientific">Anopheles merus</name>
    <name type="common">Mosquito</name>
    <dbReference type="NCBI Taxonomy" id="30066"/>
    <lineage>
        <taxon>Eukaryota</taxon>
        <taxon>Metazoa</taxon>
        <taxon>Ecdysozoa</taxon>
        <taxon>Arthropoda</taxon>
        <taxon>Hexapoda</taxon>
        <taxon>Insecta</taxon>
        <taxon>Pterygota</taxon>
        <taxon>Neoptera</taxon>
        <taxon>Endopterygota</taxon>
        <taxon>Diptera</taxon>
        <taxon>Nematocera</taxon>
        <taxon>Culicoidea</taxon>
        <taxon>Culicidae</taxon>
        <taxon>Anophelinae</taxon>
        <taxon>Anopheles</taxon>
    </lineage>
</organism>
<evidence type="ECO:0000313" key="2">
    <source>
        <dbReference type="Proteomes" id="UP000075903"/>
    </source>
</evidence>
<keyword evidence="2" id="KW-1185">Reference proteome</keyword>
<evidence type="ECO:0000313" key="1">
    <source>
        <dbReference type="EnsemblMetazoa" id="AMEM017484-PA"/>
    </source>
</evidence>
<sequence>MGSSVSTSLLEISSCTQRLLPTALSSWANGGPLRYCPRLVLTQTSFAPSASAPSPAPAPLLSSVLFSLFSSSSSAAAVVASSSPVAGGAVVSSPFLCSGSGAAGAASFRNTSRLSTSLAMSKSS</sequence>
<dbReference type="AlphaFoldDB" id="A0A182VMH6"/>
<reference evidence="1" key="1">
    <citation type="submission" date="2020-05" db="UniProtKB">
        <authorList>
            <consortium name="EnsemblMetazoa"/>
        </authorList>
    </citation>
    <scope>IDENTIFICATION</scope>
    <source>
        <strain evidence="1">MAF</strain>
    </source>
</reference>
<proteinExistence type="predicted"/>
<dbReference type="VEuPathDB" id="VectorBase:AMEM017484"/>
<dbReference type="Proteomes" id="UP000075903">
    <property type="component" value="Unassembled WGS sequence"/>
</dbReference>
<accession>A0A182VMH6</accession>
<protein>
    <submittedName>
        <fullName evidence="1">Uncharacterized protein</fullName>
    </submittedName>
</protein>
<dbReference type="EnsemblMetazoa" id="AMEM017484-RA">
    <property type="protein sequence ID" value="AMEM017484-PA"/>
    <property type="gene ID" value="AMEM017484"/>
</dbReference>